<feature type="domain" description="Carrier" evidence="4">
    <location>
        <begin position="519"/>
        <end position="594"/>
    </location>
</feature>
<dbReference type="EMBL" id="FQYP01000018">
    <property type="protein sequence ID" value="SHJ71364.1"/>
    <property type="molecule type" value="Genomic_DNA"/>
</dbReference>
<evidence type="ECO:0000259" key="4">
    <source>
        <dbReference type="PROSITE" id="PS50075"/>
    </source>
</evidence>
<dbReference type="Gene3D" id="3.40.50.12780">
    <property type="entry name" value="N-terminal domain of ligase-like"/>
    <property type="match status" value="1"/>
</dbReference>
<sequence>MVFQEELIKSLIRAKENIAIEYNQHSITYEQILRTSNKITKFLLDQGLSRETFVGVLMDDKVDLICSMIGIMNARCVFVPIDSKLPKDRLDKIVEEMKLEYLITSNTSNATLENVKNQYNLQHILRNDDVDLEYPKFEKDDSLYVYFTSGSTGTPKGIIGKNCSLIQFLQWQISEFEINDTCRVSQLISPYFDAFLRDVFIPLLTGGTVCIPFEEEDFFTPEKITQWIDQNEISMIHCVPSVFRIFGQHPRLGDHAFKNLKHIFLSGEKIIPTELRKWYDCFGNTIQLVNFYGATETTMIRSFYRIRPEDSSKQRIPIGAPIADTEILILDNEKKPVKALMTGDLYIVTDYMSKGYLNNVSLTNEKFIALNQDTDQEKIAFKTGDKGRVLPNNVIELLGREDRQVKLRGIRVELDEIENVLLKSNLIKNIVVVKKEENPGSDKAQNNGAGFTESLVAFVVEAEEGVSKKIDQYAQEYLPAYMLPSRYVAVKEFPLLSNGKIDLKKLETLMDSDTSEVVRPRNDIEEKLLAIWEEILGKQSISVVDSFQRMGGNSLSIMRLIAKIYTEFKVRISLSQLFKTLTIESQASFIQNATKDNIFKISKMEQKPFYPLSSSQKRMYFNYDLNREDTSYNLPIVFQMEDNVDLSKVESSFNKLIERHESLRTVFSFKNENIVQEIKETDKVKIAAITSNNMDQSIQDFIKPFDLNHGPLYRLGVITSNENERFLIFDIHHIICDGISQVNLFKDFLTLYYDQSLEKLTLQYSDYAEWENEFITNQEYIQQREFWLKAFEKDIPRLELPTSNDDEEFDTEGGSTSFAIANSQLKPLIHNVKEGDKITDFSVLYSLFVTFLVQLTGQEDIVVGIASSGRIQEEVEQIVGMFSKTLPIRSKLDTKNTFREITKDISAYLVEATSKQTYDLSDILMELNKKTENHIKHLFDVMFIYQNFDKKKLNDFAKDFTYFDFENKTAKYPLSLFINEEENEYRFTFEYASSVFTASDIDIIASQFRDFMTSILESVDTAIMDVIGGDHNTLESVEDDLTFNF</sequence>
<accession>A0A1M6LJK0</accession>
<dbReference type="Pfam" id="PF00550">
    <property type="entry name" value="PP-binding"/>
    <property type="match status" value="1"/>
</dbReference>
<dbReference type="InterPro" id="IPR045851">
    <property type="entry name" value="AMP-bd_C_sf"/>
</dbReference>
<dbReference type="PROSITE" id="PS50075">
    <property type="entry name" value="CARRIER"/>
    <property type="match status" value="1"/>
</dbReference>
<dbReference type="PROSITE" id="PS00455">
    <property type="entry name" value="AMP_BINDING"/>
    <property type="match status" value="1"/>
</dbReference>
<dbReference type="InterPro" id="IPR001242">
    <property type="entry name" value="Condensation_dom"/>
</dbReference>
<dbReference type="Gene3D" id="1.10.1200.10">
    <property type="entry name" value="ACP-like"/>
    <property type="match status" value="1"/>
</dbReference>
<dbReference type="InterPro" id="IPR000873">
    <property type="entry name" value="AMP-dep_synth/lig_dom"/>
</dbReference>
<name>A0A1M6LJK0_9FLAO</name>
<dbReference type="Pfam" id="PF00501">
    <property type="entry name" value="AMP-binding"/>
    <property type="match status" value="1"/>
</dbReference>
<dbReference type="PANTHER" id="PTHR45527:SF1">
    <property type="entry name" value="FATTY ACID SYNTHASE"/>
    <property type="match status" value="1"/>
</dbReference>
<dbReference type="GO" id="GO:0031177">
    <property type="term" value="F:phosphopantetheine binding"/>
    <property type="evidence" value="ECO:0007669"/>
    <property type="project" value="TreeGrafter"/>
</dbReference>
<dbReference type="InterPro" id="IPR006162">
    <property type="entry name" value="Ppantetheine_attach_site"/>
</dbReference>
<dbReference type="GO" id="GO:0003824">
    <property type="term" value="F:catalytic activity"/>
    <property type="evidence" value="ECO:0007669"/>
    <property type="project" value="InterPro"/>
</dbReference>
<comment type="cofactor">
    <cofactor evidence="1">
        <name>pantetheine 4'-phosphate</name>
        <dbReference type="ChEBI" id="CHEBI:47942"/>
    </cofactor>
</comment>
<evidence type="ECO:0000256" key="3">
    <source>
        <dbReference type="ARBA" id="ARBA00022553"/>
    </source>
</evidence>
<protein>
    <submittedName>
        <fullName evidence="5">Amino acid adenylation domain-containing protein</fullName>
    </submittedName>
</protein>
<reference evidence="6" key="1">
    <citation type="submission" date="2016-11" db="EMBL/GenBank/DDBJ databases">
        <authorList>
            <person name="Varghese N."/>
            <person name="Submissions S."/>
        </authorList>
    </citation>
    <scope>NUCLEOTIDE SEQUENCE [LARGE SCALE GENOMIC DNA]</scope>
    <source>
        <strain evidence="6">DSM 22623</strain>
    </source>
</reference>
<dbReference type="PANTHER" id="PTHR45527">
    <property type="entry name" value="NONRIBOSOMAL PEPTIDE SYNTHETASE"/>
    <property type="match status" value="1"/>
</dbReference>
<dbReference type="Gene3D" id="3.30.559.30">
    <property type="entry name" value="Nonribosomal peptide synthetase, condensation domain"/>
    <property type="match status" value="1"/>
</dbReference>
<gene>
    <name evidence="5" type="ORF">SAMN04488508_1184</name>
</gene>
<dbReference type="InterPro" id="IPR010071">
    <property type="entry name" value="AA_adenyl_dom"/>
</dbReference>
<dbReference type="SUPFAM" id="SSF47336">
    <property type="entry name" value="ACP-like"/>
    <property type="match status" value="1"/>
</dbReference>
<dbReference type="SUPFAM" id="SSF52777">
    <property type="entry name" value="CoA-dependent acyltransferases"/>
    <property type="match status" value="2"/>
</dbReference>
<evidence type="ECO:0000313" key="6">
    <source>
        <dbReference type="Proteomes" id="UP000184432"/>
    </source>
</evidence>
<dbReference type="STRING" id="570521.SAMN04488508_1184"/>
<dbReference type="SUPFAM" id="SSF56801">
    <property type="entry name" value="Acetyl-CoA synthetase-like"/>
    <property type="match status" value="1"/>
</dbReference>
<dbReference type="GO" id="GO:0005737">
    <property type="term" value="C:cytoplasm"/>
    <property type="evidence" value="ECO:0007669"/>
    <property type="project" value="TreeGrafter"/>
</dbReference>
<dbReference type="Gene3D" id="3.30.559.10">
    <property type="entry name" value="Chloramphenicol acetyltransferase-like domain"/>
    <property type="match status" value="1"/>
</dbReference>
<evidence type="ECO:0000256" key="1">
    <source>
        <dbReference type="ARBA" id="ARBA00001957"/>
    </source>
</evidence>
<evidence type="ECO:0000313" key="5">
    <source>
        <dbReference type="EMBL" id="SHJ71364.1"/>
    </source>
</evidence>
<dbReference type="GO" id="GO:0044550">
    <property type="term" value="P:secondary metabolite biosynthetic process"/>
    <property type="evidence" value="ECO:0007669"/>
    <property type="project" value="TreeGrafter"/>
</dbReference>
<keyword evidence="2" id="KW-0596">Phosphopantetheine</keyword>
<dbReference type="Proteomes" id="UP000184432">
    <property type="component" value="Unassembled WGS sequence"/>
</dbReference>
<dbReference type="InterPro" id="IPR023213">
    <property type="entry name" value="CAT-like_dom_sf"/>
</dbReference>
<dbReference type="CDD" id="cd05930">
    <property type="entry name" value="A_NRPS"/>
    <property type="match status" value="1"/>
</dbReference>
<proteinExistence type="predicted"/>
<dbReference type="RefSeq" id="WP_073322137.1">
    <property type="nucleotide sequence ID" value="NZ_FQYP01000018.1"/>
</dbReference>
<dbReference type="InterPro" id="IPR020845">
    <property type="entry name" value="AMP-binding_CS"/>
</dbReference>
<dbReference type="PROSITE" id="PS00012">
    <property type="entry name" value="PHOSPHOPANTETHEINE"/>
    <property type="match status" value="1"/>
</dbReference>
<dbReference type="InterPro" id="IPR025110">
    <property type="entry name" value="AMP-bd_C"/>
</dbReference>
<dbReference type="InterPro" id="IPR009081">
    <property type="entry name" value="PP-bd_ACP"/>
</dbReference>
<dbReference type="GO" id="GO:0043041">
    <property type="term" value="P:amino acid activation for nonribosomal peptide biosynthetic process"/>
    <property type="evidence" value="ECO:0007669"/>
    <property type="project" value="TreeGrafter"/>
</dbReference>
<dbReference type="InterPro" id="IPR036736">
    <property type="entry name" value="ACP-like_sf"/>
</dbReference>
<dbReference type="AlphaFoldDB" id="A0A1M6LJK0"/>
<dbReference type="OrthoDB" id="605930at2"/>
<dbReference type="Pfam" id="PF00668">
    <property type="entry name" value="Condensation"/>
    <property type="match status" value="1"/>
</dbReference>
<dbReference type="InterPro" id="IPR042099">
    <property type="entry name" value="ANL_N_sf"/>
</dbReference>
<dbReference type="Pfam" id="PF13193">
    <property type="entry name" value="AMP-binding_C"/>
    <property type="match status" value="1"/>
</dbReference>
<dbReference type="NCBIfam" id="TIGR01733">
    <property type="entry name" value="AA-adenyl-dom"/>
    <property type="match status" value="1"/>
</dbReference>
<organism evidence="5 6">
    <name type="scientific">Aquimarina spongiae</name>
    <dbReference type="NCBI Taxonomy" id="570521"/>
    <lineage>
        <taxon>Bacteria</taxon>
        <taxon>Pseudomonadati</taxon>
        <taxon>Bacteroidota</taxon>
        <taxon>Flavobacteriia</taxon>
        <taxon>Flavobacteriales</taxon>
        <taxon>Flavobacteriaceae</taxon>
        <taxon>Aquimarina</taxon>
    </lineage>
</organism>
<keyword evidence="6" id="KW-1185">Reference proteome</keyword>
<evidence type="ECO:0000256" key="2">
    <source>
        <dbReference type="ARBA" id="ARBA00022450"/>
    </source>
</evidence>
<dbReference type="Gene3D" id="3.30.300.30">
    <property type="match status" value="1"/>
</dbReference>
<keyword evidence="3" id="KW-0597">Phosphoprotein</keyword>